<proteinExistence type="predicted"/>
<sequence>MAITDYPQRNSNESDTSTSALPPRADPSETVSRTQSHPSPSSPSFARSHQMNVLEHNIRILRSPIISNQVSSHQPMLTTSLSELGSNPQEAGPLPEKVGEIGYVPPAEPIRPPNVVTRASSQQTEPGIEAPALSQYLRPARSMSSWTPTQSGSNDEDSSGSPSKPRERITAFRMFFKPILLVTMGLVVISVTFVGLIQVQDRINSSNKNHHAKGGTSTNDDSSRGGNHDDSTSGNTEGGTEGSVTNSASFVYMGTFFIVALLVEIWIFVGSLRRLYHRLGLWVDQEYSPQLSDLSDPDDTIQSPALPWWAKALGIKPQVVRKPLLPSYMAVLGIIRTGGRSGTNQAVDVEDGEVIRSLAIGQGQAAPAFNGEEFQRSTVILSGPPKRNSTRSNSPSIRSGGLLDNLSRTLTGGFSSSDSTTQTTEINPTTRANRRISETSIISNGRQISGAHFTISETAERVSNENSTTVELYEVPVSQCAAYIHQPRRVS</sequence>
<gene>
    <name evidence="3" type="ORF">PCANC_04559</name>
</gene>
<feature type="region of interest" description="Disordered" evidence="1">
    <location>
        <begin position="1"/>
        <end position="50"/>
    </location>
</feature>
<reference evidence="3 4" key="1">
    <citation type="submission" date="2017-11" db="EMBL/GenBank/DDBJ databases">
        <title>De novo assembly and phasing of dikaryotic genomes from two isolates of Puccinia coronata f. sp. avenae, the causal agent of oat crown rust.</title>
        <authorList>
            <person name="Miller M.E."/>
            <person name="Zhang Y."/>
            <person name="Omidvar V."/>
            <person name="Sperschneider J."/>
            <person name="Schwessinger B."/>
            <person name="Raley C."/>
            <person name="Palmer J.M."/>
            <person name="Garnica D."/>
            <person name="Upadhyaya N."/>
            <person name="Rathjen J."/>
            <person name="Taylor J.M."/>
            <person name="Park R.F."/>
            <person name="Dodds P.N."/>
            <person name="Hirsch C.D."/>
            <person name="Kianian S.F."/>
            <person name="Figueroa M."/>
        </authorList>
    </citation>
    <scope>NUCLEOTIDE SEQUENCE [LARGE SCALE GENOMIC DNA]</scope>
    <source>
        <strain evidence="3">12NC29</strain>
    </source>
</reference>
<feature type="region of interest" description="Disordered" evidence="1">
    <location>
        <begin position="206"/>
        <end position="241"/>
    </location>
</feature>
<feature type="transmembrane region" description="Helical" evidence="2">
    <location>
        <begin position="174"/>
        <end position="197"/>
    </location>
</feature>
<accession>A0A2N5VW39</accession>
<feature type="transmembrane region" description="Helical" evidence="2">
    <location>
        <begin position="250"/>
        <end position="269"/>
    </location>
</feature>
<keyword evidence="2" id="KW-0812">Transmembrane</keyword>
<feature type="region of interest" description="Disordered" evidence="1">
    <location>
        <begin position="140"/>
        <end position="165"/>
    </location>
</feature>
<dbReference type="OrthoDB" id="2505942at2759"/>
<evidence type="ECO:0000313" key="3">
    <source>
        <dbReference type="EMBL" id="PLW54217.1"/>
    </source>
</evidence>
<feature type="region of interest" description="Disordered" evidence="1">
    <location>
        <begin position="381"/>
        <end position="433"/>
    </location>
</feature>
<keyword evidence="2" id="KW-1133">Transmembrane helix</keyword>
<keyword evidence="4" id="KW-1185">Reference proteome</keyword>
<dbReference type="EMBL" id="PGCJ01000049">
    <property type="protein sequence ID" value="PLW54217.1"/>
    <property type="molecule type" value="Genomic_DNA"/>
</dbReference>
<feature type="compositionally biased region" description="Polar residues" evidence="1">
    <location>
        <begin position="7"/>
        <end position="20"/>
    </location>
</feature>
<protein>
    <submittedName>
        <fullName evidence="3">Uncharacterized protein</fullName>
    </submittedName>
</protein>
<evidence type="ECO:0000256" key="2">
    <source>
        <dbReference type="SAM" id="Phobius"/>
    </source>
</evidence>
<name>A0A2N5VW39_9BASI</name>
<feature type="compositionally biased region" description="Basic and acidic residues" evidence="1">
    <location>
        <begin position="221"/>
        <end position="231"/>
    </location>
</feature>
<evidence type="ECO:0000313" key="4">
    <source>
        <dbReference type="Proteomes" id="UP000235388"/>
    </source>
</evidence>
<feature type="compositionally biased region" description="Polar residues" evidence="1">
    <location>
        <begin position="406"/>
        <end position="431"/>
    </location>
</feature>
<dbReference type="AlphaFoldDB" id="A0A2N5VW39"/>
<evidence type="ECO:0000256" key="1">
    <source>
        <dbReference type="SAM" id="MobiDB-lite"/>
    </source>
</evidence>
<feature type="compositionally biased region" description="Polar residues" evidence="1">
    <location>
        <begin position="142"/>
        <end position="153"/>
    </location>
</feature>
<feature type="compositionally biased region" description="Polar residues" evidence="1">
    <location>
        <begin position="29"/>
        <end position="50"/>
    </location>
</feature>
<dbReference type="Proteomes" id="UP000235388">
    <property type="component" value="Unassembled WGS sequence"/>
</dbReference>
<keyword evidence="2" id="KW-0472">Membrane</keyword>
<organism evidence="3 4">
    <name type="scientific">Puccinia coronata f. sp. avenae</name>
    <dbReference type="NCBI Taxonomy" id="200324"/>
    <lineage>
        <taxon>Eukaryota</taxon>
        <taxon>Fungi</taxon>
        <taxon>Dikarya</taxon>
        <taxon>Basidiomycota</taxon>
        <taxon>Pucciniomycotina</taxon>
        <taxon>Pucciniomycetes</taxon>
        <taxon>Pucciniales</taxon>
        <taxon>Pucciniaceae</taxon>
        <taxon>Puccinia</taxon>
    </lineage>
</organism>
<comment type="caution">
    <text evidence="3">The sequence shown here is derived from an EMBL/GenBank/DDBJ whole genome shotgun (WGS) entry which is preliminary data.</text>
</comment>